<evidence type="ECO:0000256" key="2">
    <source>
        <dbReference type="SAM" id="Phobius"/>
    </source>
</evidence>
<organism evidence="3 4">
    <name type="scientific">Streptomyces rubellomurinus (strain ATCC 31215)</name>
    <dbReference type="NCBI Taxonomy" id="359131"/>
    <lineage>
        <taxon>Bacteria</taxon>
        <taxon>Bacillati</taxon>
        <taxon>Actinomycetota</taxon>
        <taxon>Actinomycetes</taxon>
        <taxon>Kitasatosporales</taxon>
        <taxon>Streptomycetaceae</taxon>
        <taxon>Streptomyces</taxon>
    </lineage>
</organism>
<feature type="region of interest" description="Disordered" evidence="1">
    <location>
        <begin position="66"/>
        <end position="99"/>
    </location>
</feature>
<dbReference type="OrthoDB" id="10004468at2"/>
<protein>
    <submittedName>
        <fullName evidence="3">Uncharacterized protein</fullName>
    </submittedName>
</protein>
<reference evidence="3 4" key="1">
    <citation type="submission" date="2015-02" db="EMBL/GenBank/DDBJ databases">
        <authorList>
            <person name="Ju K.-S."/>
            <person name="Doroghazi J.R."/>
            <person name="Metcalf W."/>
        </authorList>
    </citation>
    <scope>NUCLEOTIDE SEQUENCE [LARGE SCALE GENOMIC DNA]</scope>
    <source>
        <strain evidence="3 4">ATCC 31215</strain>
    </source>
</reference>
<keyword evidence="4" id="KW-1185">Reference proteome</keyword>
<dbReference type="AlphaFoldDB" id="A0A0F2T5D6"/>
<dbReference type="EMBL" id="JZKH01000112">
    <property type="protein sequence ID" value="KJS58413.1"/>
    <property type="molecule type" value="Genomic_DNA"/>
</dbReference>
<evidence type="ECO:0000256" key="1">
    <source>
        <dbReference type="SAM" id="MobiDB-lite"/>
    </source>
</evidence>
<evidence type="ECO:0000313" key="3">
    <source>
        <dbReference type="EMBL" id="KJS58413.1"/>
    </source>
</evidence>
<keyword evidence="2" id="KW-1133">Transmembrane helix</keyword>
<sequence>MKRQGLTQLLGWTPAVPFVALGAHQSSWIVLALVGALGVAVRQLAEWQRRRTLVALVERSPLGTVVEQESGMGGPGMRVQVGARPAGGTDMDERTQGAK</sequence>
<evidence type="ECO:0000313" key="4">
    <source>
        <dbReference type="Proteomes" id="UP000033699"/>
    </source>
</evidence>
<name>A0A0F2T5D6_STRR3</name>
<proteinExistence type="predicted"/>
<dbReference type="Proteomes" id="UP000033699">
    <property type="component" value="Unassembled WGS sequence"/>
</dbReference>
<gene>
    <name evidence="3" type="ORF">VM95_33410</name>
</gene>
<accession>A0A0F2T5D6</accession>
<dbReference type="PATRIC" id="fig|359131.3.peg.957"/>
<feature type="transmembrane region" description="Helical" evidence="2">
    <location>
        <begin position="15"/>
        <end position="41"/>
    </location>
</feature>
<keyword evidence="2" id="KW-0812">Transmembrane</keyword>
<comment type="caution">
    <text evidence="3">The sequence shown here is derived from an EMBL/GenBank/DDBJ whole genome shotgun (WGS) entry which is preliminary data.</text>
</comment>
<dbReference type="RefSeq" id="WP_045704085.1">
    <property type="nucleotide sequence ID" value="NZ_JZKH01000112.1"/>
</dbReference>
<keyword evidence="2" id="KW-0472">Membrane</keyword>